<reference evidence="3" key="1">
    <citation type="submission" date="2013-01" db="EMBL/GenBank/DDBJ databases">
        <title>Draft Genome Sequence of a Mulberry Tree, Morus notabilis C.K. Schneid.</title>
        <authorList>
            <person name="He N."/>
            <person name="Zhao S."/>
        </authorList>
    </citation>
    <scope>NUCLEOTIDE SEQUENCE</scope>
</reference>
<proteinExistence type="predicted"/>
<evidence type="ECO:0000313" key="2">
    <source>
        <dbReference type="EMBL" id="EXB86573.1"/>
    </source>
</evidence>
<dbReference type="AlphaFoldDB" id="W9REC3"/>
<evidence type="ECO:0000256" key="1">
    <source>
        <dbReference type="SAM" id="Coils"/>
    </source>
</evidence>
<dbReference type="EMBL" id="KE344917">
    <property type="protein sequence ID" value="EXB86573.1"/>
    <property type="molecule type" value="Genomic_DNA"/>
</dbReference>
<organism evidence="2 3">
    <name type="scientific">Morus notabilis</name>
    <dbReference type="NCBI Taxonomy" id="981085"/>
    <lineage>
        <taxon>Eukaryota</taxon>
        <taxon>Viridiplantae</taxon>
        <taxon>Streptophyta</taxon>
        <taxon>Embryophyta</taxon>
        <taxon>Tracheophyta</taxon>
        <taxon>Spermatophyta</taxon>
        <taxon>Magnoliopsida</taxon>
        <taxon>eudicotyledons</taxon>
        <taxon>Gunneridae</taxon>
        <taxon>Pentapetalae</taxon>
        <taxon>rosids</taxon>
        <taxon>fabids</taxon>
        <taxon>Rosales</taxon>
        <taxon>Moraceae</taxon>
        <taxon>Moreae</taxon>
        <taxon>Morus</taxon>
    </lineage>
</organism>
<gene>
    <name evidence="2" type="ORF">L484_010637</name>
</gene>
<keyword evidence="3" id="KW-1185">Reference proteome</keyword>
<name>W9REC3_9ROSA</name>
<feature type="coiled-coil region" evidence="1">
    <location>
        <begin position="106"/>
        <end position="133"/>
    </location>
</feature>
<evidence type="ECO:0000313" key="3">
    <source>
        <dbReference type="Proteomes" id="UP000030645"/>
    </source>
</evidence>
<sequence>MASTSHGDHNNVDIEEQLVINVAGELRSYIPKVEKKIDVLENLQDENEINEEEIGEPMVLEIEQLRQDHIVLRRTLYKFLHEFFWPDGRGNLELKRVGRTENPEHIKILKTEIEGLKKEEDDLNEKATGLLSKLNADYETSSTNAGSSNALEEPEESVNLDNWLSRESIFSRSSTYNVWNSSEEDHDENARLLSKKLKIMKYYYLDLEGDSGSNRDEIQMRVVLGLQQKFGWLRTANDYHEGDDQFEGNDFEVTNADALREKIRMLTHEKKRETARVRREGKRSLMEWRIGDRGDGRRTNLDALYRKAIQIGILLSRHSSNFFFVVVESGPALNKFSEHLTCILKWLDEMGKTAAIKTIVSVLEVAERELLVKGKFDSILSAILKNAKSGKQIAMDRILEMFLREILCLESILSYPILSKESVTIADHEEMKNFQIALEECEKEVDKIRLEMAHLTAVHKFVFEEMREDLLMEDFQRIMGWIVSAKWEELEENYETNLHFWSEAVN</sequence>
<accession>W9REC3</accession>
<feature type="coiled-coil region" evidence="1">
    <location>
        <begin position="431"/>
        <end position="458"/>
    </location>
</feature>
<keyword evidence="1" id="KW-0175">Coiled coil</keyword>
<dbReference type="Proteomes" id="UP000030645">
    <property type="component" value="Unassembled WGS sequence"/>
</dbReference>
<protein>
    <submittedName>
        <fullName evidence="2">Uncharacterized protein</fullName>
    </submittedName>
</protein>